<dbReference type="EMBL" id="RBKU01000001">
    <property type="protein sequence ID" value="RKR80667.1"/>
    <property type="molecule type" value="Genomic_DNA"/>
</dbReference>
<gene>
    <name evidence="1" type="ORF">BDD43_0799</name>
</gene>
<dbReference type="AlphaFoldDB" id="A0A495IV84"/>
<dbReference type="OrthoDB" id="1265468at2"/>
<protein>
    <submittedName>
        <fullName evidence="1">Uncharacterized protein</fullName>
    </submittedName>
</protein>
<accession>A0A495IV84</accession>
<evidence type="ECO:0000313" key="1">
    <source>
        <dbReference type="EMBL" id="RKR80667.1"/>
    </source>
</evidence>
<organism evidence="1 2">
    <name type="scientific">Mucilaginibacter gracilis</name>
    <dbReference type="NCBI Taxonomy" id="423350"/>
    <lineage>
        <taxon>Bacteria</taxon>
        <taxon>Pseudomonadati</taxon>
        <taxon>Bacteroidota</taxon>
        <taxon>Sphingobacteriia</taxon>
        <taxon>Sphingobacteriales</taxon>
        <taxon>Sphingobacteriaceae</taxon>
        <taxon>Mucilaginibacter</taxon>
    </lineage>
</organism>
<comment type="caution">
    <text evidence="1">The sequence shown here is derived from an EMBL/GenBank/DDBJ whole genome shotgun (WGS) entry which is preliminary data.</text>
</comment>
<proteinExistence type="predicted"/>
<sequence>MEPEEFRIMFKSLMAANSPLTAIEELYNKAVASGAIYLAGEPKDSYRLAKIVYYAILCEMCEQWRPLNGQNRKEAENLRLFL</sequence>
<evidence type="ECO:0000313" key="2">
    <source>
        <dbReference type="Proteomes" id="UP000268007"/>
    </source>
</evidence>
<dbReference type="RefSeq" id="WP_121196478.1">
    <property type="nucleotide sequence ID" value="NZ_RBKU01000001.1"/>
</dbReference>
<reference evidence="1 2" key="1">
    <citation type="submission" date="2018-10" db="EMBL/GenBank/DDBJ databases">
        <title>Genomic Encyclopedia of Archaeal and Bacterial Type Strains, Phase II (KMG-II): from individual species to whole genera.</title>
        <authorList>
            <person name="Goeker M."/>
        </authorList>
    </citation>
    <scope>NUCLEOTIDE SEQUENCE [LARGE SCALE GENOMIC DNA]</scope>
    <source>
        <strain evidence="1 2">DSM 18602</strain>
    </source>
</reference>
<dbReference type="Proteomes" id="UP000268007">
    <property type="component" value="Unassembled WGS sequence"/>
</dbReference>
<name>A0A495IV84_9SPHI</name>
<keyword evidence="2" id="KW-1185">Reference proteome</keyword>